<organism evidence="1 2">
    <name type="scientific">Staphylotrichum tortipilum</name>
    <dbReference type="NCBI Taxonomy" id="2831512"/>
    <lineage>
        <taxon>Eukaryota</taxon>
        <taxon>Fungi</taxon>
        <taxon>Dikarya</taxon>
        <taxon>Ascomycota</taxon>
        <taxon>Pezizomycotina</taxon>
        <taxon>Sordariomycetes</taxon>
        <taxon>Sordariomycetidae</taxon>
        <taxon>Sordariales</taxon>
        <taxon>Chaetomiaceae</taxon>
        <taxon>Staphylotrichum</taxon>
    </lineage>
</organism>
<sequence>MDDADRKTPSIGPLNHRIDSKAASEIFDSDGIDSTKIGVTGAEFLILNNMIGTGIFSTPSSIFAATESVGITGLLTLSGTKYYSILTMVDWLTKWVYFLPYRELWSAEQLADVIYRVVLGIVAAAKDKQTGNIEEELSKASNLALAMNPTMTAWEKAITGYAANLFSGTPESTSLLSDLMSGGALIPSGVPKGSAQPKILTADKMKSLAKRALFMDRNWGNKKGNFTPAREAKGLSCQ</sequence>
<accession>A0AAN6MGL5</accession>
<dbReference type="AlphaFoldDB" id="A0AAN6MGL5"/>
<dbReference type="EMBL" id="MU855734">
    <property type="protein sequence ID" value="KAK3899834.1"/>
    <property type="molecule type" value="Genomic_DNA"/>
</dbReference>
<name>A0AAN6MGL5_9PEZI</name>
<protein>
    <submittedName>
        <fullName evidence="1">Uncharacterized protein</fullName>
    </submittedName>
</protein>
<evidence type="ECO:0000313" key="1">
    <source>
        <dbReference type="EMBL" id="KAK3899834.1"/>
    </source>
</evidence>
<keyword evidence="2" id="KW-1185">Reference proteome</keyword>
<dbReference type="Proteomes" id="UP001303889">
    <property type="component" value="Unassembled WGS sequence"/>
</dbReference>
<proteinExistence type="predicted"/>
<gene>
    <name evidence="1" type="ORF">C8A05DRAFT_36532</name>
</gene>
<comment type="caution">
    <text evidence="1">The sequence shown here is derived from an EMBL/GenBank/DDBJ whole genome shotgun (WGS) entry which is preliminary data.</text>
</comment>
<reference evidence="1" key="1">
    <citation type="journal article" date="2023" name="Mol. Phylogenet. Evol.">
        <title>Genome-scale phylogeny and comparative genomics of the fungal order Sordariales.</title>
        <authorList>
            <person name="Hensen N."/>
            <person name="Bonometti L."/>
            <person name="Westerberg I."/>
            <person name="Brannstrom I.O."/>
            <person name="Guillou S."/>
            <person name="Cros-Aarteil S."/>
            <person name="Calhoun S."/>
            <person name="Haridas S."/>
            <person name="Kuo A."/>
            <person name="Mondo S."/>
            <person name="Pangilinan J."/>
            <person name="Riley R."/>
            <person name="LaButti K."/>
            <person name="Andreopoulos B."/>
            <person name="Lipzen A."/>
            <person name="Chen C."/>
            <person name="Yan M."/>
            <person name="Daum C."/>
            <person name="Ng V."/>
            <person name="Clum A."/>
            <person name="Steindorff A."/>
            <person name="Ohm R.A."/>
            <person name="Martin F."/>
            <person name="Silar P."/>
            <person name="Natvig D.O."/>
            <person name="Lalanne C."/>
            <person name="Gautier V."/>
            <person name="Ament-Velasquez S.L."/>
            <person name="Kruys A."/>
            <person name="Hutchinson M.I."/>
            <person name="Powell A.J."/>
            <person name="Barry K."/>
            <person name="Miller A.N."/>
            <person name="Grigoriev I.V."/>
            <person name="Debuchy R."/>
            <person name="Gladieux P."/>
            <person name="Hiltunen Thoren M."/>
            <person name="Johannesson H."/>
        </authorList>
    </citation>
    <scope>NUCLEOTIDE SEQUENCE</scope>
    <source>
        <strain evidence="1">CBS 103.79</strain>
    </source>
</reference>
<evidence type="ECO:0000313" key="2">
    <source>
        <dbReference type="Proteomes" id="UP001303889"/>
    </source>
</evidence>
<reference evidence="1" key="2">
    <citation type="submission" date="2023-05" db="EMBL/GenBank/DDBJ databases">
        <authorList>
            <consortium name="Lawrence Berkeley National Laboratory"/>
            <person name="Steindorff A."/>
            <person name="Hensen N."/>
            <person name="Bonometti L."/>
            <person name="Westerberg I."/>
            <person name="Brannstrom I.O."/>
            <person name="Guillou S."/>
            <person name="Cros-Aarteil S."/>
            <person name="Calhoun S."/>
            <person name="Haridas S."/>
            <person name="Kuo A."/>
            <person name="Mondo S."/>
            <person name="Pangilinan J."/>
            <person name="Riley R."/>
            <person name="Labutti K."/>
            <person name="Andreopoulos B."/>
            <person name="Lipzen A."/>
            <person name="Chen C."/>
            <person name="Yanf M."/>
            <person name="Daum C."/>
            <person name="Ng V."/>
            <person name="Clum A."/>
            <person name="Ohm R."/>
            <person name="Martin F."/>
            <person name="Silar P."/>
            <person name="Natvig D."/>
            <person name="Lalanne C."/>
            <person name="Gautier V."/>
            <person name="Ament-Velasquez S.L."/>
            <person name="Kruys A."/>
            <person name="Hutchinson M.I."/>
            <person name="Powell A.J."/>
            <person name="Barry K."/>
            <person name="Miller A.N."/>
            <person name="Grigoriev I.V."/>
            <person name="Debuchy R."/>
            <person name="Gladieux P."/>
            <person name="Thoren M.H."/>
            <person name="Johannesson H."/>
        </authorList>
    </citation>
    <scope>NUCLEOTIDE SEQUENCE</scope>
    <source>
        <strain evidence="1">CBS 103.79</strain>
    </source>
</reference>